<accession>A0A9D4BHB8</accession>
<reference evidence="2" key="2">
    <citation type="submission" date="2020-11" db="EMBL/GenBank/DDBJ databases">
        <authorList>
            <person name="McCartney M.A."/>
            <person name="Auch B."/>
            <person name="Kono T."/>
            <person name="Mallez S."/>
            <person name="Becker A."/>
            <person name="Gohl D.M."/>
            <person name="Silverstein K.A.T."/>
            <person name="Koren S."/>
            <person name="Bechman K.B."/>
            <person name="Herman A."/>
            <person name="Abrahante J.E."/>
            <person name="Garbe J."/>
        </authorList>
    </citation>
    <scope>NUCLEOTIDE SEQUENCE</scope>
    <source>
        <strain evidence="2">Duluth1</strain>
        <tissue evidence="2">Whole animal</tissue>
    </source>
</reference>
<comment type="caution">
    <text evidence="2">The sequence shown here is derived from an EMBL/GenBank/DDBJ whole genome shotgun (WGS) entry which is preliminary data.</text>
</comment>
<protein>
    <submittedName>
        <fullName evidence="2">Uncharacterized protein</fullName>
    </submittedName>
</protein>
<feature type="region of interest" description="Disordered" evidence="1">
    <location>
        <begin position="123"/>
        <end position="142"/>
    </location>
</feature>
<reference evidence="2" key="1">
    <citation type="journal article" date="2019" name="bioRxiv">
        <title>The Genome of the Zebra Mussel, Dreissena polymorpha: A Resource for Invasive Species Research.</title>
        <authorList>
            <person name="McCartney M.A."/>
            <person name="Auch B."/>
            <person name="Kono T."/>
            <person name="Mallez S."/>
            <person name="Zhang Y."/>
            <person name="Obille A."/>
            <person name="Becker A."/>
            <person name="Abrahante J.E."/>
            <person name="Garbe J."/>
            <person name="Badalamenti J.P."/>
            <person name="Herman A."/>
            <person name="Mangelson H."/>
            <person name="Liachko I."/>
            <person name="Sullivan S."/>
            <person name="Sone E.D."/>
            <person name="Koren S."/>
            <person name="Silverstein K.A.T."/>
            <person name="Beckman K.B."/>
            <person name="Gohl D.M."/>
        </authorList>
    </citation>
    <scope>NUCLEOTIDE SEQUENCE</scope>
    <source>
        <strain evidence="2">Duluth1</strain>
        <tissue evidence="2">Whole animal</tissue>
    </source>
</reference>
<dbReference type="Proteomes" id="UP000828390">
    <property type="component" value="Unassembled WGS sequence"/>
</dbReference>
<organism evidence="2 3">
    <name type="scientific">Dreissena polymorpha</name>
    <name type="common">Zebra mussel</name>
    <name type="synonym">Mytilus polymorpha</name>
    <dbReference type="NCBI Taxonomy" id="45954"/>
    <lineage>
        <taxon>Eukaryota</taxon>
        <taxon>Metazoa</taxon>
        <taxon>Spiralia</taxon>
        <taxon>Lophotrochozoa</taxon>
        <taxon>Mollusca</taxon>
        <taxon>Bivalvia</taxon>
        <taxon>Autobranchia</taxon>
        <taxon>Heteroconchia</taxon>
        <taxon>Euheterodonta</taxon>
        <taxon>Imparidentia</taxon>
        <taxon>Neoheterodontei</taxon>
        <taxon>Myida</taxon>
        <taxon>Dreissenoidea</taxon>
        <taxon>Dreissenidae</taxon>
        <taxon>Dreissena</taxon>
    </lineage>
</organism>
<dbReference type="AlphaFoldDB" id="A0A9D4BHB8"/>
<proteinExistence type="predicted"/>
<evidence type="ECO:0000256" key="1">
    <source>
        <dbReference type="SAM" id="MobiDB-lite"/>
    </source>
</evidence>
<keyword evidence="3" id="KW-1185">Reference proteome</keyword>
<dbReference type="EMBL" id="JAIWYP010000016">
    <property type="protein sequence ID" value="KAH3695575.1"/>
    <property type="molecule type" value="Genomic_DNA"/>
</dbReference>
<gene>
    <name evidence="2" type="ORF">DPMN_083036</name>
</gene>
<evidence type="ECO:0000313" key="2">
    <source>
        <dbReference type="EMBL" id="KAH3695575.1"/>
    </source>
</evidence>
<sequence length="142" mass="16703">MLMEGQADRQEGQRHTVTHLRLQGTELLSATFEMIMKTFSNLAKISTRKLTRKNCTAPWRPRKATPTGRHFHTDWTINVTSRELTWFYYSQITKHEPPPGGHNKYFKKFHEDWTKNLTSRVLNRKNTPHPGGHIFQPTITKF</sequence>
<evidence type="ECO:0000313" key="3">
    <source>
        <dbReference type="Proteomes" id="UP000828390"/>
    </source>
</evidence>
<name>A0A9D4BHB8_DREPO</name>